<proteinExistence type="predicted"/>
<feature type="domain" description="Response regulatory" evidence="9">
    <location>
        <begin position="458"/>
        <end position="575"/>
    </location>
</feature>
<gene>
    <name evidence="10" type="ORF">PQJ73_05520</name>
</gene>
<dbReference type="SUPFAM" id="SSF55874">
    <property type="entry name" value="ATPase domain of HSP90 chaperone/DNA topoisomerase II/histidine kinase"/>
    <property type="match status" value="2"/>
</dbReference>
<keyword evidence="5" id="KW-0418">Kinase</keyword>
<comment type="catalytic activity">
    <reaction evidence="1">
        <text>ATP + protein L-histidine = ADP + protein N-phospho-L-histidine.</text>
        <dbReference type="EC" id="2.7.13.3"/>
    </reaction>
</comment>
<dbReference type="InterPro" id="IPR036890">
    <property type="entry name" value="HATPase_C_sf"/>
</dbReference>
<reference evidence="10" key="1">
    <citation type="journal article" date="2023" name="Microbiol Resour">
        <title>Genome Sequences of Rhodoplanes serenus and Two Thermotolerant Strains, Rhodoplanes tepidamans and 'Rhodoplanes cryptolactis,' Further Refine the Genus.</title>
        <authorList>
            <person name="Rayyan A.A."/>
            <person name="Kyndt J.A."/>
        </authorList>
    </citation>
    <scope>NUCLEOTIDE SEQUENCE</scope>
    <source>
        <strain evidence="10">DSM 9987</strain>
    </source>
</reference>
<feature type="modified residue" description="4-aspartylphosphate" evidence="6">
    <location>
        <position position="508"/>
    </location>
</feature>
<organism evidence="10 11">
    <name type="scientific">Rhodoplanes tepidamans</name>
    <name type="common">Rhodoplanes cryptolactis</name>
    <dbReference type="NCBI Taxonomy" id="200616"/>
    <lineage>
        <taxon>Bacteria</taxon>
        <taxon>Pseudomonadati</taxon>
        <taxon>Pseudomonadota</taxon>
        <taxon>Alphaproteobacteria</taxon>
        <taxon>Hyphomicrobiales</taxon>
        <taxon>Nitrobacteraceae</taxon>
        <taxon>Rhodoplanes</taxon>
    </lineage>
</organism>
<dbReference type="PANTHER" id="PTHR43047">
    <property type="entry name" value="TWO-COMPONENT HISTIDINE PROTEIN KINASE"/>
    <property type="match status" value="1"/>
</dbReference>
<evidence type="ECO:0000256" key="3">
    <source>
        <dbReference type="ARBA" id="ARBA00022553"/>
    </source>
</evidence>
<dbReference type="Gene3D" id="3.40.50.2300">
    <property type="match status" value="1"/>
</dbReference>
<dbReference type="CDD" id="cd00082">
    <property type="entry name" value="HisKA"/>
    <property type="match status" value="1"/>
</dbReference>
<keyword evidence="4" id="KW-0808">Transferase</keyword>
<dbReference type="RefSeq" id="WP_272775979.1">
    <property type="nucleotide sequence ID" value="NZ_JAQQLI010000005.1"/>
</dbReference>
<evidence type="ECO:0000256" key="7">
    <source>
        <dbReference type="SAM" id="Coils"/>
    </source>
</evidence>
<sequence>MTWPIVTMAIVSEADVVTVRQRARLLAEKLGFERQDQTRIATAVSEIARNAFSYGRGGRAEFALDTGNGRQVFTIRVSDRGPGIADLDAIFEGRYRSPEGMGLGLVGAKRLMDRFDVECPPEGGTVVTLGHLLPARTAPVTAPGLAAIVRDLAVQGEDPLSALREQNRELIETLDALRRREQEAQTLDRELSDTNRGVVALYAELDERAEQLRQASELKSRFLSHMSHEFRTPLNSILALSRLLLDRVDGDLTGEQEKQVGYIRRSAEGLLELVNDLLDLAKVEAGKVEIRPVPFTVAELFGGLRGALKPLQTNPAVELVFESGGGLPPLVTDEAKVTQILRNLISNALKFTEAGEVAVSAAQDEATGRIVFAVRDTGIGIAPEHQERIFEEFSQIDTRIQRTVKGTGLGLSLSRNLAALLGGELAVESVLGQGSVFRLAIPPRFGEAGEAGATTRRRVLVIDDDETFRYVFRQLIGGDSRFEVIEAADGEAGLRRACEDAPDLVLLDLQMPRMDGFAALQRLEADPRASRIPVVISTSLAVTPEIAARVRPGVPILSKRDLSRERLSTLLADMIENKVVP</sequence>
<keyword evidence="10" id="KW-0547">Nucleotide-binding</keyword>
<dbReference type="InterPro" id="IPR003661">
    <property type="entry name" value="HisK_dim/P_dom"/>
</dbReference>
<evidence type="ECO:0000259" key="9">
    <source>
        <dbReference type="PROSITE" id="PS50110"/>
    </source>
</evidence>
<comment type="caution">
    <text evidence="10">The sequence shown here is derived from an EMBL/GenBank/DDBJ whole genome shotgun (WGS) entry which is preliminary data.</text>
</comment>
<evidence type="ECO:0000256" key="2">
    <source>
        <dbReference type="ARBA" id="ARBA00012438"/>
    </source>
</evidence>
<keyword evidence="7" id="KW-0175">Coiled coil</keyword>
<dbReference type="InterPro" id="IPR005467">
    <property type="entry name" value="His_kinase_dom"/>
</dbReference>
<evidence type="ECO:0000313" key="10">
    <source>
        <dbReference type="EMBL" id="MDC7785134.1"/>
    </source>
</evidence>
<evidence type="ECO:0000256" key="1">
    <source>
        <dbReference type="ARBA" id="ARBA00000085"/>
    </source>
</evidence>
<dbReference type="InterPro" id="IPR004358">
    <property type="entry name" value="Sig_transdc_His_kin-like_C"/>
</dbReference>
<dbReference type="InterPro" id="IPR011006">
    <property type="entry name" value="CheY-like_superfamily"/>
</dbReference>
<keyword evidence="10" id="KW-0067">ATP-binding</keyword>
<dbReference type="CDD" id="cd16934">
    <property type="entry name" value="HATPase_RsbT-like"/>
    <property type="match status" value="1"/>
</dbReference>
<dbReference type="EMBL" id="JAQQLI010000005">
    <property type="protein sequence ID" value="MDC7785134.1"/>
    <property type="molecule type" value="Genomic_DNA"/>
</dbReference>
<dbReference type="EC" id="2.7.13.3" evidence="2"/>
<dbReference type="PROSITE" id="PS50110">
    <property type="entry name" value="RESPONSE_REGULATORY"/>
    <property type="match status" value="1"/>
</dbReference>
<dbReference type="Pfam" id="PF00512">
    <property type="entry name" value="HisKA"/>
    <property type="match status" value="1"/>
</dbReference>
<keyword evidence="3 6" id="KW-0597">Phosphoprotein</keyword>
<dbReference type="InterPro" id="IPR003594">
    <property type="entry name" value="HATPase_dom"/>
</dbReference>
<accession>A0ABT5J770</accession>
<dbReference type="SMART" id="SM00388">
    <property type="entry name" value="HisKA"/>
    <property type="match status" value="1"/>
</dbReference>
<dbReference type="CDD" id="cd16922">
    <property type="entry name" value="HATPase_EvgS-ArcB-TorS-like"/>
    <property type="match status" value="1"/>
</dbReference>
<dbReference type="InterPro" id="IPR001789">
    <property type="entry name" value="Sig_transdc_resp-reg_receiver"/>
</dbReference>
<dbReference type="PRINTS" id="PR00344">
    <property type="entry name" value="BCTRLSENSOR"/>
</dbReference>
<keyword evidence="11" id="KW-1185">Reference proteome</keyword>
<dbReference type="InterPro" id="IPR036097">
    <property type="entry name" value="HisK_dim/P_sf"/>
</dbReference>
<reference evidence="10" key="2">
    <citation type="submission" date="2023-02" db="EMBL/GenBank/DDBJ databases">
        <authorList>
            <person name="Rayyan A."/>
            <person name="Meyer T."/>
            <person name="Kyndt J.A."/>
        </authorList>
    </citation>
    <scope>NUCLEOTIDE SEQUENCE</scope>
    <source>
        <strain evidence="10">DSM 9987</strain>
    </source>
</reference>
<dbReference type="SUPFAM" id="SSF47384">
    <property type="entry name" value="Homodimeric domain of signal transducing histidine kinase"/>
    <property type="match status" value="1"/>
</dbReference>
<dbReference type="Pfam" id="PF02518">
    <property type="entry name" value="HATPase_c"/>
    <property type="match status" value="2"/>
</dbReference>
<dbReference type="GO" id="GO:0005524">
    <property type="term" value="F:ATP binding"/>
    <property type="evidence" value="ECO:0007669"/>
    <property type="project" value="UniProtKB-KW"/>
</dbReference>
<evidence type="ECO:0000256" key="5">
    <source>
        <dbReference type="ARBA" id="ARBA00022777"/>
    </source>
</evidence>
<name>A0ABT5J770_RHOTP</name>
<feature type="domain" description="Histidine kinase" evidence="8">
    <location>
        <begin position="225"/>
        <end position="445"/>
    </location>
</feature>
<evidence type="ECO:0000259" key="8">
    <source>
        <dbReference type="PROSITE" id="PS50109"/>
    </source>
</evidence>
<evidence type="ECO:0000313" key="11">
    <source>
        <dbReference type="Proteomes" id="UP001165652"/>
    </source>
</evidence>
<evidence type="ECO:0000256" key="4">
    <source>
        <dbReference type="ARBA" id="ARBA00022679"/>
    </source>
</evidence>
<dbReference type="Gene3D" id="1.10.287.130">
    <property type="match status" value="1"/>
</dbReference>
<dbReference type="SMART" id="SM00387">
    <property type="entry name" value="HATPase_c"/>
    <property type="match status" value="2"/>
</dbReference>
<evidence type="ECO:0000256" key="6">
    <source>
        <dbReference type="PROSITE-ProRule" id="PRU00169"/>
    </source>
</evidence>
<protein>
    <recommendedName>
        <fullName evidence="2">histidine kinase</fullName>
        <ecNumber evidence="2">2.7.13.3</ecNumber>
    </recommendedName>
</protein>
<dbReference type="SMART" id="SM00448">
    <property type="entry name" value="REC"/>
    <property type="match status" value="1"/>
</dbReference>
<dbReference type="Pfam" id="PF00072">
    <property type="entry name" value="Response_reg"/>
    <property type="match status" value="1"/>
</dbReference>
<dbReference type="SUPFAM" id="SSF52172">
    <property type="entry name" value="CheY-like"/>
    <property type="match status" value="1"/>
</dbReference>
<dbReference type="PROSITE" id="PS50109">
    <property type="entry name" value="HIS_KIN"/>
    <property type="match status" value="1"/>
</dbReference>
<feature type="coiled-coil region" evidence="7">
    <location>
        <begin position="160"/>
        <end position="187"/>
    </location>
</feature>
<dbReference type="Proteomes" id="UP001165652">
    <property type="component" value="Unassembled WGS sequence"/>
</dbReference>
<dbReference type="Gene3D" id="3.30.565.10">
    <property type="entry name" value="Histidine kinase-like ATPase, C-terminal domain"/>
    <property type="match status" value="2"/>
</dbReference>